<dbReference type="Gene3D" id="1.10.10.10">
    <property type="entry name" value="Winged helix-like DNA-binding domain superfamily/Winged helix DNA-binding domain"/>
    <property type="match status" value="1"/>
</dbReference>
<evidence type="ECO:0000256" key="2">
    <source>
        <dbReference type="ARBA" id="ARBA00023012"/>
    </source>
</evidence>
<dbReference type="InterPro" id="IPR036388">
    <property type="entry name" value="WH-like_DNA-bd_sf"/>
</dbReference>
<dbReference type="KEGG" id="aia:AWH56_004385"/>
<dbReference type="CDD" id="cd17574">
    <property type="entry name" value="REC_OmpR"/>
    <property type="match status" value="1"/>
</dbReference>
<reference evidence="11 12" key="3">
    <citation type="journal article" date="2019" name="Int. J. Syst. Evol. Microbiol.">
        <title>Anaerobacillus isosaccharinicus sp. nov., an alkaliphilic bacterium which degrades isosaccharinic acid.</title>
        <authorList>
            <person name="Bassil N.M."/>
            <person name="Lloyd J.R."/>
        </authorList>
    </citation>
    <scope>NUCLEOTIDE SEQUENCE [LARGE SCALE GENOMIC DNA]</scope>
    <source>
        <strain evidence="11 12">NB2006</strain>
    </source>
</reference>
<feature type="domain" description="OmpR/PhoB-type" evidence="9">
    <location>
        <begin position="130"/>
        <end position="229"/>
    </location>
</feature>
<dbReference type="EMBL" id="CP063356">
    <property type="protein sequence ID" value="QOY36894.1"/>
    <property type="molecule type" value="Genomic_DNA"/>
</dbReference>
<dbReference type="PANTHER" id="PTHR48111:SF1">
    <property type="entry name" value="TWO-COMPONENT RESPONSE REGULATOR ORR33"/>
    <property type="match status" value="1"/>
</dbReference>
<dbReference type="PANTHER" id="PTHR48111">
    <property type="entry name" value="REGULATOR OF RPOS"/>
    <property type="match status" value="1"/>
</dbReference>
<protein>
    <submittedName>
        <fullName evidence="10">DNA-binding response regulator</fullName>
    </submittedName>
    <submittedName>
        <fullName evidence="11">Response regulator transcription factor</fullName>
    </submittedName>
</protein>
<feature type="DNA-binding region" description="OmpR/PhoB-type" evidence="7">
    <location>
        <begin position="130"/>
        <end position="229"/>
    </location>
</feature>
<dbReference type="InterPro" id="IPR001867">
    <property type="entry name" value="OmpR/PhoB-type_DNA-bd"/>
</dbReference>
<feature type="modified residue" description="4-aspartylphosphate" evidence="6">
    <location>
        <position position="54"/>
    </location>
</feature>
<reference evidence="11" key="4">
    <citation type="submission" date="2020-10" db="EMBL/GenBank/DDBJ databases">
        <authorList>
            <person name="Bassil N.M."/>
            <person name="Lloyd J.R."/>
        </authorList>
    </citation>
    <scope>NUCLEOTIDE SEQUENCE</scope>
    <source>
        <strain evidence="11">NB2006</strain>
    </source>
</reference>
<evidence type="ECO:0000259" key="8">
    <source>
        <dbReference type="PROSITE" id="PS50110"/>
    </source>
</evidence>
<reference evidence="10 12" key="1">
    <citation type="submission" date="2016-10" db="EMBL/GenBank/DDBJ databases">
        <title>Draft genome sequences of four alkaliphilic bacteria belonging to the Anaerobacillus genus.</title>
        <authorList>
            <person name="Bassil N.M."/>
            <person name="Lloyd J.R."/>
        </authorList>
    </citation>
    <scope>NUCLEOTIDE SEQUENCE [LARGE SCALE GENOMIC DNA]</scope>
    <source>
        <strain evidence="10 12">NB2006</strain>
    </source>
</reference>
<dbReference type="GO" id="GO:0032993">
    <property type="term" value="C:protein-DNA complex"/>
    <property type="evidence" value="ECO:0007669"/>
    <property type="project" value="TreeGrafter"/>
</dbReference>
<keyword evidence="2" id="KW-0902">Two-component regulatory system</keyword>
<dbReference type="SMART" id="SM00862">
    <property type="entry name" value="Trans_reg_C"/>
    <property type="match status" value="1"/>
</dbReference>
<dbReference type="GO" id="GO:0000156">
    <property type="term" value="F:phosphorelay response regulator activity"/>
    <property type="evidence" value="ECO:0007669"/>
    <property type="project" value="TreeGrafter"/>
</dbReference>
<evidence type="ECO:0000256" key="6">
    <source>
        <dbReference type="PROSITE-ProRule" id="PRU00169"/>
    </source>
</evidence>
<gene>
    <name evidence="11" type="ORF">AWH56_004385</name>
    <name evidence="10" type="ORF">AWH56_14795</name>
</gene>
<feature type="domain" description="Response regulatory" evidence="8">
    <location>
        <begin position="5"/>
        <end position="118"/>
    </location>
</feature>
<accession>A0A1S2LII3</accession>
<evidence type="ECO:0000313" key="12">
    <source>
        <dbReference type="Proteomes" id="UP000180175"/>
    </source>
</evidence>
<dbReference type="GO" id="GO:0000976">
    <property type="term" value="F:transcription cis-regulatory region binding"/>
    <property type="evidence" value="ECO:0007669"/>
    <property type="project" value="TreeGrafter"/>
</dbReference>
<dbReference type="GO" id="GO:0005829">
    <property type="term" value="C:cytosol"/>
    <property type="evidence" value="ECO:0007669"/>
    <property type="project" value="TreeGrafter"/>
</dbReference>
<sequence length="236" mass="27418">MNKKRVLIVDDEWNLRKLIRIFLMSEGFEVMEAQDGQEAITTIKQFSIDLIILDIMMPVVDGIDICKQIRETNNTPIIMLTAKRETKDKVAGLNSGADDYLTKPFEKEELLARINALIRRTETQADLDTTKELIFNQLVLNWDSRLILIQGDVVDFTPKEFHLLYTLAKHPTRVFTREQLLYQIWGDEHLSDIRTVDTHVKNIRLKTLKAGLNCSPIRTVWGIGYQFEQRVKNESE</sequence>
<organism evidence="10 12">
    <name type="scientific">Anaerobacillus isosaccharinicus</name>
    <dbReference type="NCBI Taxonomy" id="1532552"/>
    <lineage>
        <taxon>Bacteria</taxon>
        <taxon>Bacillati</taxon>
        <taxon>Bacillota</taxon>
        <taxon>Bacilli</taxon>
        <taxon>Bacillales</taxon>
        <taxon>Bacillaceae</taxon>
        <taxon>Anaerobacillus</taxon>
    </lineage>
</organism>
<dbReference type="GO" id="GO:0006355">
    <property type="term" value="P:regulation of DNA-templated transcription"/>
    <property type="evidence" value="ECO:0007669"/>
    <property type="project" value="InterPro"/>
</dbReference>
<proteinExistence type="predicted"/>
<dbReference type="SUPFAM" id="SSF52172">
    <property type="entry name" value="CheY-like"/>
    <property type="match status" value="1"/>
</dbReference>
<dbReference type="FunFam" id="3.40.50.2300:FF:000001">
    <property type="entry name" value="DNA-binding response regulator PhoB"/>
    <property type="match status" value="1"/>
</dbReference>
<dbReference type="AlphaFoldDB" id="A0A1S2LII3"/>
<evidence type="ECO:0000256" key="1">
    <source>
        <dbReference type="ARBA" id="ARBA00022553"/>
    </source>
</evidence>
<reference evidence="11 12" key="2">
    <citation type="journal article" date="2017" name="Genome Announc.">
        <title>Draft Genome Sequences of Four Alkaliphilic Bacteria Belonging to the Anaerobacillus Genus.</title>
        <authorList>
            <person name="Bassil N.M."/>
            <person name="Lloyd J.R."/>
        </authorList>
    </citation>
    <scope>NUCLEOTIDE SEQUENCE [LARGE SCALE GENOMIC DNA]</scope>
    <source>
        <strain evidence="11 12">NB2006</strain>
    </source>
</reference>
<dbReference type="SMART" id="SM00448">
    <property type="entry name" value="REC"/>
    <property type="match status" value="1"/>
</dbReference>
<dbReference type="PROSITE" id="PS51755">
    <property type="entry name" value="OMPR_PHOB"/>
    <property type="match status" value="1"/>
</dbReference>
<evidence type="ECO:0000313" key="10">
    <source>
        <dbReference type="EMBL" id="OIJ12040.1"/>
    </source>
</evidence>
<dbReference type="OrthoDB" id="9790442at2"/>
<dbReference type="CDD" id="cd00383">
    <property type="entry name" value="trans_reg_C"/>
    <property type="match status" value="1"/>
</dbReference>
<dbReference type="Pfam" id="PF00486">
    <property type="entry name" value="Trans_reg_C"/>
    <property type="match status" value="1"/>
</dbReference>
<dbReference type="InterPro" id="IPR039420">
    <property type="entry name" value="WalR-like"/>
</dbReference>
<dbReference type="InterPro" id="IPR001789">
    <property type="entry name" value="Sig_transdc_resp-reg_receiver"/>
</dbReference>
<evidence type="ECO:0000256" key="4">
    <source>
        <dbReference type="ARBA" id="ARBA00023125"/>
    </source>
</evidence>
<name>A0A1S2LII3_9BACI</name>
<evidence type="ECO:0000256" key="7">
    <source>
        <dbReference type="PROSITE-ProRule" id="PRU01091"/>
    </source>
</evidence>
<keyword evidence="12" id="KW-1185">Reference proteome</keyword>
<dbReference type="Pfam" id="PF00072">
    <property type="entry name" value="Response_reg"/>
    <property type="match status" value="1"/>
</dbReference>
<dbReference type="PROSITE" id="PS50110">
    <property type="entry name" value="RESPONSE_REGULATORY"/>
    <property type="match status" value="1"/>
</dbReference>
<dbReference type="Gene3D" id="3.40.50.2300">
    <property type="match status" value="1"/>
</dbReference>
<evidence type="ECO:0000313" key="11">
    <source>
        <dbReference type="EMBL" id="QOY36894.1"/>
    </source>
</evidence>
<evidence type="ECO:0000256" key="3">
    <source>
        <dbReference type="ARBA" id="ARBA00023015"/>
    </source>
</evidence>
<dbReference type="Proteomes" id="UP000180175">
    <property type="component" value="Chromosome"/>
</dbReference>
<keyword evidence="5" id="KW-0804">Transcription</keyword>
<keyword evidence="4 7" id="KW-0238">DNA-binding</keyword>
<keyword evidence="1 6" id="KW-0597">Phosphoprotein</keyword>
<dbReference type="Gene3D" id="6.10.250.690">
    <property type="match status" value="1"/>
</dbReference>
<dbReference type="EMBL" id="LQXD01000130">
    <property type="protein sequence ID" value="OIJ12040.1"/>
    <property type="molecule type" value="Genomic_DNA"/>
</dbReference>
<dbReference type="RefSeq" id="WP_071317818.1">
    <property type="nucleotide sequence ID" value="NZ_CP063356.2"/>
</dbReference>
<evidence type="ECO:0000259" key="9">
    <source>
        <dbReference type="PROSITE" id="PS51755"/>
    </source>
</evidence>
<evidence type="ECO:0000256" key="5">
    <source>
        <dbReference type="ARBA" id="ARBA00023163"/>
    </source>
</evidence>
<keyword evidence="3" id="KW-0805">Transcription regulation</keyword>
<dbReference type="InterPro" id="IPR011006">
    <property type="entry name" value="CheY-like_superfamily"/>
</dbReference>